<dbReference type="PROSITE" id="PS51671">
    <property type="entry name" value="ACT"/>
    <property type="match status" value="1"/>
</dbReference>
<dbReference type="Pfam" id="PF13291">
    <property type="entry name" value="ACT_4"/>
    <property type="match status" value="1"/>
</dbReference>
<name>A0A1M4YCA3_9FIRM</name>
<dbReference type="InterPro" id="IPR045865">
    <property type="entry name" value="ACT-like_dom_sf"/>
</dbReference>
<evidence type="ECO:0000313" key="3">
    <source>
        <dbReference type="EMBL" id="SHF03176.1"/>
    </source>
</evidence>
<dbReference type="AlphaFoldDB" id="A0A1M4YCA3"/>
<keyword evidence="4" id="KW-1185">Reference proteome</keyword>
<dbReference type="InterPro" id="IPR008310">
    <property type="entry name" value="UPF0735_ACT_dom-cont"/>
</dbReference>
<feature type="domain" description="ACT" evidence="2">
    <location>
        <begin position="80"/>
        <end position="155"/>
    </location>
</feature>
<dbReference type="NCBIfam" id="NF003361">
    <property type="entry name" value="PRK04435.1"/>
    <property type="match status" value="1"/>
</dbReference>
<dbReference type="CDD" id="cd04888">
    <property type="entry name" value="ACT_PheB-BS"/>
    <property type="match status" value="1"/>
</dbReference>
<dbReference type="InterPro" id="IPR002912">
    <property type="entry name" value="ACT_dom"/>
</dbReference>
<reference evidence="4" key="1">
    <citation type="submission" date="2016-11" db="EMBL/GenBank/DDBJ databases">
        <authorList>
            <person name="Varghese N."/>
            <person name="Submissions S."/>
        </authorList>
    </citation>
    <scope>NUCLEOTIDE SEQUENCE [LARGE SCALE GENOMIC DNA]</scope>
    <source>
        <strain evidence="4">DSM 12395</strain>
    </source>
</reference>
<gene>
    <name evidence="3" type="ORF">SAMN02745133_01671</name>
</gene>
<organism evidence="3 4">
    <name type="scientific">Desulforamulus putei DSM 12395</name>
    <dbReference type="NCBI Taxonomy" id="1121429"/>
    <lineage>
        <taxon>Bacteria</taxon>
        <taxon>Bacillati</taxon>
        <taxon>Bacillota</taxon>
        <taxon>Clostridia</taxon>
        <taxon>Eubacteriales</taxon>
        <taxon>Peptococcaceae</taxon>
        <taxon>Desulforamulus</taxon>
    </lineage>
</organism>
<dbReference type="PIRSF" id="PIRSF025624">
    <property type="entry name" value="ACT_PheB"/>
    <property type="match status" value="1"/>
</dbReference>
<sequence length="156" mass="17522">MDCEVREAVSKKELRYFLVQEDILPEAILKTVMAKELLLRGEANTVNEAVEKVDLSRSAFYKYKDKVFPFHQWSKGKIVTLALLMEHRPGVLSTVLNIIASVKGSILTINQNLPLQGLANATLSIETAEMNQDLEELLRIISEVTGVRDVRLVGQN</sequence>
<accession>A0A1M4YCA3</accession>
<evidence type="ECO:0000313" key="4">
    <source>
        <dbReference type="Proteomes" id="UP000184148"/>
    </source>
</evidence>
<proteinExistence type="inferred from homology"/>
<evidence type="ECO:0000256" key="1">
    <source>
        <dbReference type="HAMAP-Rule" id="MF_00707"/>
    </source>
</evidence>
<dbReference type="HAMAP" id="MF_00707">
    <property type="entry name" value="UPF0735"/>
    <property type="match status" value="1"/>
</dbReference>
<evidence type="ECO:0000259" key="2">
    <source>
        <dbReference type="PROSITE" id="PS51671"/>
    </source>
</evidence>
<dbReference type="Proteomes" id="UP000184148">
    <property type="component" value="Unassembled WGS sequence"/>
</dbReference>
<dbReference type="STRING" id="1121429.SAMN02745133_01671"/>
<comment type="similarity">
    <text evidence="1">Belongs to the UPF0735 family.</text>
</comment>
<protein>
    <recommendedName>
        <fullName evidence="1">UPF0735 ACT domain-containing protein SAMN02745133_01671</fullName>
    </recommendedName>
</protein>
<dbReference type="EMBL" id="FQUY01000010">
    <property type="protein sequence ID" value="SHF03176.1"/>
    <property type="molecule type" value="Genomic_DNA"/>
</dbReference>
<dbReference type="SUPFAM" id="SSF55021">
    <property type="entry name" value="ACT-like"/>
    <property type="match status" value="1"/>
</dbReference>
<dbReference type="Gene3D" id="3.30.70.260">
    <property type="match status" value="1"/>
</dbReference>